<evidence type="ECO:0000313" key="10">
    <source>
        <dbReference type="EMBL" id="VDR26196.1"/>
    </source>
</evidence>
<name>A0A3P8M1H4_RAOTE</name>
<comment type="similarity">
    <text evidence="2">Belongs to the binding-protein-dependent transport system permease family. FecCD subfamily.</text>
</comment>
<evidence type="ECO:0000256" key="7">
    <source>
        <dbReference type="ARBA" id="ARBA00023136"/>
    </source>
</evidence>
<dbReference type="InterPro" id="IPR037294">
    <property type="entry name" value="ABC_BtuC-like"/>
</dbReference>
<dbReference type="EMBL" id="LR131271">
    <property type="protein sequence ID" value="VDR26196.1"/>
    <property type="molecule type" value="Genomic_DNA"/>
</dbReference>
<dbReference type="KEGG" id="rtg:NCTC13098_02536"/>
<feature type="transmembrane region" description="Helical" evidence="9">
    <location>
        <begin position="252"/>
        <end position="274"/>
    </location>
</feature>
<dbReference type="Pfam" id="PF01032">
    <property type="entry name" value="FecCD"/>
    <property type="match status" value="1"/>
</dbReference>
<feature type="region of interest" description="Disordered" evidence="8">
    <location>
        <begin position="1"/>
        <end position="23"/>
    </location>
</feature>
<evidence type="ECO:0000256" key="4">
    <source>
        <dbReference type="ARBA" id="ARBA00022475"/>
    </source>
</evidence>
<keyword evidence="5 9" id="KW-0812">Transmembrane</keyword>
<dbReference type="Proteomes" id="UP000274346">
    <property type="component" value="Chromosome"/>
</dbReference>
<accession>A0A3P8M1H4</accession>
<evidence type="ECO:0000313" key="11">
    <source>
        <dbReference type="Proteomes" id="UP000274346"/>
    </source>
</evidence>
<protein>
    <submittedName>
        <fullName evidence="10">Iron-uptake system permease protein FeuC</fullName>
    </submittedName>
</protein>
<dbReference type="PANTHER" id="PTHR30472">
    <property type="entry name" value="FERRIC ENTEROBACTIN TRANSPORT SYSTEM PERMEASE PROTEIN"/>
    <property type="match status" value="1"/>
</dbReference>
<dbReference type="GO" id="GO:0033214">
    <property type="term" value="P:siderophore-iron import into cell"/>
    <property type="evidence" value="ECO:0007669"/>
    <property type="project" value="TreeGrafter"/>
</dbReference>
<dbReference type="SUPFAM" id="SSF48295">
    <property type="entry name" value="TrpR-like"/>
    <property type="match status" value="1"/>
</dbReference>
<feature type="transmembrane region" description="Helical" evidence="9">
    <location>
        <begin position="180"/>
        <end position="200"/>
    </location>
</feature>
<dbReference type="GO" id="GO:0005886">
    <property type="term" value="C:plasma membrane"/>
    <property type="evidence" value="ECO:0007669"/>
    <property type="project" value="UniProtKB-SubCell"/>
</dbReference>
<feature type="transmembrane region" description="Helical" evidence="9">
    <location>
        <begin position="125"/>
        <end position="142"/>
    </location>
</feature>
<gene>
    <name evidence="10" type="primary">feuC_1</name>
    <name evidence="10" type="ORF">NCTC13098_02536</name>
</gene>
<sequence length="393" mass="43261">MFNTSQNNKMVEMLSGPEPRRRRTPQEKIAIIQQTMEPGMNVSHVARLHGINANQILKWRRQYEDGSLTAVASGEEVVPALNLLPPISKSGNFSAFWAKRRWKLVDVPVSDMVGKIVTDLRVPRTLLAVLGGAGLAMIGALLQTTTRNDLADPFLFGLSSGASAGAVLVITRFGDSLGQLTLPVSAFVGGICSAIAVMLLFHFKKQRGAEHLVLCGLAISFLFGAVTSYLIFSGDQRAASSVLFWSLDGLELATWSNPPFALFSLVLLSAFVLLRWRSLDGVLAGEQTAMSLGINVSRLRMEIFLCCALATSFLVALTGVIGFVGLMVPHVCRHFSGVKHLRLRHLGGCSVVWWGYCQSYNTGSSGTTYRHYYCRNRWVVYNYLTHQIRFMRV</sequence>
<keyword evidence="7 9" id="KW-0472">Membrane</keyword>
<evidence type="ECO:0000256" key="9">
    <source>
        <dbReference type="SAM" id="Phobius"/>
    </source>
</evidence>
<evidence type="ECO:0000256" key="8">
    <source>
        <dbReference type="SAM" id="MobiDB-lite"/>
    </source>
</evidence>
<evidence type="ECO:0000256" key="5">
    <source>
        <dbReference type="ARBA" id="ARBA00022692"/>
    </source>
</evidence>
<dbReference type="InterPro" id="IPR002514">
    <property type="entry name" value="Transposase_8"/>
</dbReference>
<dbReference type="Gene3D" id="1.10.3470.10">
    <property type="entry name" value="ABC transporter involved in vitamin B12 uptake, BtuC"/>
    <property type="match status" value="1"/>
</dbReference>
<dbReference type="GO" id="GO:0004803">
    <property type="term" value="F:transposase activity"/>
    <property type="evidence" value="ECO:0007669"/>
    <property type="project" value="InterPro"/>
</dbReference>
<keyword evidence="4" id="KW-1003">Cell membrane</keyword>
<dbReference type="InterPro" id="IPR000522">
    <property type="entry name" value="ABC_transptr_permease_BtuC"/>
</dbReference>
<dbReference type="GO" id="GO:0022857">
    <property type="term" value="F:transmembrane transporter activity"/>
    <property type="evidence" value="ECO:0007669"/>
    <property type="project" value="InterPro"/>
</dbReference>
<evidence type="ECO:0000256" key="6">
    <source>
        <dbReference type="ARBA" id="ARBA00022989"/>
    </source>
</evidence>
<reference evidence="10 11" key="1">
    <citation type="submission" date="2018-12" db="EMBL/GenBank/DDBJ databases">
        <authorList>
            <consortium name="Pathogen Informatics"/>
        </authorList>
    </citation>
    <scope>NUCLEOTIDE SEQUENCE [LARGE SCALE GENOMIC DNA]</scope>
    <source>
        <strain evidence="10 11">NCTC13098</strain>
    </source>
</reference>
<feature type="transmembrane region" description="Helical" evidence="9">
    <location>
        <begin position="303"/>
        <end position="328"/>
    </location>
</feature>
<dbReference type="Pfam" id="PF01527">
    <property type="entry name" value="HTH_Tnp_1"/>
    <property type="match status" value="1"/>
</dbReference>
<keyword evidence="6 9" id="KW-1133">Transmembrane helix</keyword>
<dbReference type="SUPFAM" id="SSF81345">
    <property type="entry name" value="ABC transporter involved in vitamin B12 uptake, BtuC"/>
    <property type="match status" value="1"/>
</dbReference>
<dbReference type="GO" id="GO:0006313">
    <property type="term" value="P:DNA transposition"/>
    <property type="evidence" value="ECO:0007669"/>
    <property type="project" value="InterPro"/>
</dbReference>
<comment type="subcellular location">
    <subcellularLocation>
        <location evidence="1">Cell membrane</location>
        <topology evidence="1">Multi-pass membrane protein</topology>
    </subcellularLocation>
</comment>
<dbReference type="GO" id="GO:0043565">
    <property type="term" value="F:sequence-specific DNA binding"/>
    <property type="evidence" value="ECO:0007669"/>
    <property type="project" value="InterPro"/>
</dbReference>
<dbReference type="PANTHER" id="PTHR30472:SF67">
    <property type="entry name" value="PERMEASE OF ABC TRANSPORTER-RELATED"/>
    <property type="match status" value="1"/>
</dbReference>
<feature type="transmembrane region" description="Helical" evidence="9">
    <location>
        <begin position="212"/>
        <end position="232"/>
    </location>
</feature>
<evidence type="ECO:0000256" key="3">
    <source>
        <dbReference type="ARBA" id="ARBA00022448"/>
    </source>
</evidence>
<evidence type="ECO:0000256" key="1">
    <source>
        <dbReference type="ARBA" id="ARBA00004651"/>
    </source>
</evidence>
<dbReference type="CDD" id="cd06550">
    <property type="entry name" value="TM_ABC_iron-siderophores_like"/>
    <property type="match status" value="1"/>
</dbReference>
<dbReference type="InterPro" id="IPR010921">
    <property type="entry name" value="Trp_repressor/repl_initiator"/>
</dbReference>
<evidence type="ECO:0000256" key="2">
    <source>
        <dbReference type="ARBA" id="ARBA00007935"/>
    </source>
</evidence>
<dbReference type="AlphaFoldDB" id="A0A3P8M1H4"/>
<keyword evidence="3" id="KW-0813">Transport</keyword>
<organism evidence="10 11">
    <name type="scientific">Raoultella terrigena</name>
    <name type="common">Klebsiella terrigena</name>
    <dbReference type="NCBI Taxonomy" id="577"/>
    <lineage>
        <taxon>Bacteria</taxon>
        <taxon>Pseudomonadati</taxon>
        <taxon>Pseudomonadota</taxon>
        <taxon>Gammaproteobacteria</taxon>
        <taxon>Enterobacterales</taxon>
        <taxon>Enterobacteriaceae</taxon>
        <taxon>Klebsiella/Raoultella group</taxon>
        <taxon>Raoultella</taxon>
    </lineage>
</organism>
<proteinExistence type="inferred from homology"/>